<name>A0A2X0M3A3_9BASI</name>
<gene>
    <name evidence="2" type="primary">BQ5605_C002g01470</name>
    <name evidence="2" type="ORF">BQ5605_C002G01470</name>
</gene>
<evidence type="ECO:0000313" key="3">
    <source>
        <dbReference type="Proteomes" id="UP000249464"/>
    </source>
</evidence>
<sequence length="54" mass="6125">MCTPGSTQPLQGPWPMDQYPCSLDYINYHVNGVEQLQQHQSSPPPGPLWQRSQT</sequence>
<evidence type="ECO:0000256" key="1">
    <source>
        <dbReference type="SAM" id="MobiDB-lite"/>
    </source>
</evidence>
<keyword evidence="3" id="KW-1185">Reference proteome</keyword>
<dbReference type="Proteomes" id="UP000249464">
    <property type="component" value="Unassembled WGS sequence"/>
</dbReference>
<feature type="region of interest" description="Disordered" evidence="1">
    <location>
        <begin position="34"/>
        <end position="54"/>
    </location>
</feature>
<accession>A0A2X0M3A3</accession>
<dbReference type="EMBL" id="FQNC01000041">
    <property type="protein sequence ID" value="SGY33255.1"/>
    <property type="molecule type" value="Genomic_DNA"/>
</dbReference>
<proteinExistence type="predicted"/>
<organism evidence="2 3">
    <name type="scientific">Microbotryum silenes-dioicae</name>
    <dbReference type="NCBI Taxonomy" id="796604"/>
    <lineage>
        <taxon>Eukaryota</taxon>
        <taxon>Fungi</taxon>
        <taxon>Dikarya</taxon>
        <taxon>Basidiomycota</taxon>
        <taxon>Pucciniomycotina</taxon>
        <taxon>Microbotryomycetes</taxon>
        <taxon>Microbotryales</taxon>
        <taxon>Microbotryaceae</taxon>
        <taxon>Microbotryum</taxon>
    </lineage>
</organism>
<evidence type="ECO:0000313" key="2">
    <source>
        <dbReference type="EMBL" id="SGY33255.1"/>
    </source>
</evidence>
<protein>
    <submittedName>
        <fullName evidence="2">BQ5605_C002g01470 protein</fullName>
    </submittedName>
</protein>
<dbReference type="AlphaFoldDB" id="A0A2X0M3A3"/>
<reference evidence="2 3" key="1">
    <citation type="submission" date="2016-11" db="EMBL/GenBank/DDBJ databases">
        <authorList>
            <person name="Jaros S."/>
            <person name="Januszkiewicz K."/>
            <person name="Wedrychowicz H."/>
        </authorList>
    </citation>
    <scope>NUCLEOTIDE SEQUENCE [LARGE SCALE GENOMIC DNA]</scope>
</reference>